<evidence type="ECO:0000256" key="4">
    <source>
        <dbReference type="ARBA" id="ARBA00022771"/>
    </source>
</evidence>
<keyword evidence="8" id="KW-0539">Nucleus</keyword>
<feature type="region of interest" description="Disordered" evidence="10">
    <location>
        <begin position="65"/>
        <end position="109"/>
    </location>
</feature>
<evidence type="ECO:0000256" key="3">
    <source>
        <dbReference type="ARBA" id="ARBA00022737"/>
    </source>
</evidence>
<reference evidence="13" key="1">
    <citation type="journal article" date="2015" name="Nat. Genet.">
        <title>The pineapple genome and the evolution of CAM photosynthesis.</title>
        <authorList>
            <person name="Ming R."/>
            <person name="VanBuren R."/>
            <person name="Wai C.M."/>
            <person name="Tang H."/>
            <person name="Schatz M.C."/>
            <person name="Bowers J.E."/>
            <person name="Lyons E."/>
            <person name="Wang M.L."/>
            <person name="Chen J."/>
            <person name="Biggers E."/>
            <person name="Zhang J."/>
            <person name="Huang L."/>
            <person name="Zhang L."/>
            <person name="Miao W."/>
            <person name="Zhang J."/>
            <person name="Ye Z."/>
            <person name="Miao C."/>
            <person name="Lin Z."/>
            <person name="Wang H."/>
            <person name="Zhou H."/>
            <person name="Yim W.C."/>
            <person name="Priest H.D."/>
            <person name="Zheng C."/>
            <person name="Woodhouse M."/>
            <person name="Edger P.P."/>
            <person name="Guyot R."/>
            <person name="Guo H.B."/>
            <person name="Guo H."/>
            <person name="Zheng G."/>
            <person name="Singh R."/>
            <person name="Sharma A."/>
            <person name="Min X."/>
            <person name="Zheng Y."/>
            <person name="Lee H."/>
            <person name="Gurtowski J."/>
            <person name="Sedlazeck F.J."/>
            <person name="Harkess A."/>
            <person name="McKain M.R."/>
            <person name="Liao Z."/>
            <person name="Fang J."/>
            <person name="Liu J."/>
            <person name="Zhang X."/>
            <person name="Zhang Q."/>
            <person name="Hu W."/>
            <person name="Qin Y."/>
            <person name="Wang K."/>
            <person name="Chen L.Y."/>
            <person name="Shirley N."/>
            <person name="Lin Y.R."/>
            <person name="Liu L.Y."/>
            <person name="Hernandez A.G."/>
            <person name="Wright C.L."/>
            <person name="Bulone V."/>
            <person name="Tuskan G.A."/>
            <person name="Heath K."/>
            <person name="Zee F."/>
            <person name="Moore P.H."/>
            <person name="Sunkar R."/>
            <person name="Leebens-Mack J.H."/>
            <person name="Mockler T."/>
            <person name="Bennetzen J.L."/>
            <person name="Freeling M."/>
            <person name="Sankoff D."/>
            <person name="Paterson A.H."/>
            <person name="Zhu X."/>
            <person name="Yang X."/>
            <person name="Smith J.A."/>
            <person name="Cushman J.C."/>
            <person name="Paull R.E."/>
            <person name="Yu Q."/>
        </authorList>
    </citation>
    <scope>NUCLEOTIDE SEQUENCE [LARGE SCALE GENOMIC DNA]</scope>
    <source>
        <strain evidence="13">cv. F153</strain>
    </source>
</reference>
<organism evidence="13 14">
    <name type="scientific">Ananas comosus</name>
    <name type="common">Pineapple</name>
    <name type="synonym">Ananas ananas</name>
    <dbReference type="NCBI Taxonomy" id="4615"/>
    <lineage>
        <taxon>Eukaryota</taxon>
        <taxon>Viridiplantae</taxon>
        <taxon>Streptophyta</taxon>
        <taxon>Embryophyta</taxon>
        <taxon>Tracheophyta</taxon>
        <taxon>Spermatophyta</taxon>
        <taxon>Magnoliopsida</taxon>
        <taxon>Liliopsida</taxon>
        <taxon>Poales</taxon>
        <taxon>Bromeliaceae</taxon>
        <taxon>Bromelioideae</taxon>
        <taxon>Ananas</taxon>
    </lineage>
</organism>
<evidence type="ECO:0000313" key="13">
    <source>
        <dbReference type="Proteomes" id="UP000515123"/>
    </source>
</evidence>
<evidence type="ECO:0000259" key="12">
    <source>
        <dbReference type="PROSITE" id="PS50089"/>
    </source>
</evidence>
<gene>
    <name evidence="14" type="primary">LOC109715388</name>
</gene>
<dbReference type="Gene3D" id="3.30.40.10">
    <property type="entry name" value="Zinc/RING finger domain, C3HC4 (zinc finger)"/>
    <property type="match status" value="3"/>
</dbReference>
<dbReference type="Proteomes" id="UP000515123">
    <property type="component" value="Linkage group 9"/>
</dbReference>
<keyword evidence="4 9" id="KW-0863">Zinc-finger</keyword>
<dbReference type="SMART" id="SM00249">
    <property type="entry name" value="PHD"/>
    <property type="match status" value="3"/>
</dbReference>
<reference evidence="14" key="2">
    <citation type="submission" date="2025-08" db="UniProtKB">
        <authorList>
            <consortium name="RefSeq"/>
        </authorList>
    </citation>
    <scope>IDENTIFICATION</scope>
    <source>
        <tissue evidence="14">Leaf</tissue>
    </source>
</reference>
<proteinExistence type="predicted"/>
<dbReference type="InterPro" id="IPR001841">
    <property type="entry name" value="Znf_RING"/>
</dbReference>
<dbReference type="GO" id="GO:0005634">
    <property type="term" value="C:nucleus"/>
    <property type="evidence" value="ECO:0007669"/>
    <property type="project" value="UniProtKB-SubCell"/>
</dbReference>
<feature type="domain" description="PHD-type" evidence="11">
    <location>
        <begin position="167"/>
        <end position="225"/>
    </location>
</feature>
<evidence type="ECO:0000256" key="8">
    <source>
        <dbReference type="ARBA" id="ARBA00023242"/>
    </source>
</evidence>
<feature type="compositionally biased region" description="Gly residues" evidence="10">
    <location>
        <begin position="78"/>
        <end position="106"/>
    </location>
</feature>
<accession>A0A6P5FR34</accession>
<evidence type="ECO:0000256" key="6">
    <source>
        <dbReference type="ARBA" id="ARBA00023015"/>
    </source>
</evidence>
<dbReference type="SUPFAM" id="SSF57903">
    <property type="entry name" value="FYVE/PHD zinc finger"/>
    <property type="match status" value="3"/>
</dbReference>
<keyword evidence="2" id="KW-0479">Metal-binding</keyword>
<evidence type="ECO:0000313" key="14">
    <source>
        <dbReference type="RefSeq" id="XP_020095953.1"/>
    </source>
</evidence>
<feature type="compositionally biased region" description="Polar residues" evidence="10">
    <location>
        <begin position="643"/>
        <end position="657"/>
    </location>
</feature>
<evidence type="ECO:0000259" key="11">
    <source>
        <dbReference type="PROSITE" id="PS50016"/>
    </source>
</evidence>
<dbReference type="PROSITE" id="PS50016">
    <property type="entry name" value="ZF_PHD_2"/>
    <property type="match status" value="2"/>
</dbReference>
<evidence type="ECO:0000256" key="2">
    <source>
        <dbReference type="ARBA" id="ARBA00022723"/>
    </source>
</evidence>
<dbReference type="FunFam" id="3.30.40.10:FF:000238">
    <property type="entry name" value="PHD finger family protein"/>
    <property type="match status" value="1"/>
</dbReference>
<dbReference type="AlphaFoldDB" id="A0A6P5FR34"/>
<keyword evidence="5" id="KW-0862">Zinc</keyword>
<dbReference type="RefSeq" id="XP_020095953.1">
    <property type="nucleotide sequence ID" value="XM_020240364.1"/>
</dbReference>
<dbReference type="PANTHER" id="PTHR45888:SF4">
    <property type="entry name" value="PHD FINGER PROTEIN 10"/>
    <property type="match status" value="1"/>
</dbReference>
<dbReference type="InterPro" id="IPR019787">
    <property type="entry name" value="Znf_PHD-finger"/>
</dbReference>
<dbReference type="Pfam" id="PF00628">
    <property type="entry name" value="PHD"/>
    <property type="match status" value="1"/>
</dbReference>
<evidence type="ECO:0000256" key="1">
    <source>
        <dbReference type="ARBA" id="ARBA00004123"/>
    </source>
</evidence>
<keyword evidence="6" id="KW-0805">Transcription regulation</keyword>
<keyword evidence="3" id="KW-0677">Repeat</keyword>
<feature type="region of interest" description="Disordered" evidence="10">
    <location>
        <begin position="497"/>
        <end position="531"/>
    </location>
</feature>
<dbReference type="GeneID" id="109715388"/>
<feature type="domain" description="RING-type" evidence="12">
    <location>
        <begin position="170"/>
        <end position="223"/>
    </location>
</feature>
<sequence length="834" mass="92257">MAFHVACPITCRRICDCELGFPGAVRSARERIGFLEEISLVEEFLRDPWILRKPAGPATVQVAVPKVVPPPPSLQADDGGGGGTGVGSDGDGGGSGGAGGGGGGGEESAWAASVRARRAELQRQAAAASVAAEDYVRRLEAGGAPAEVSGEELNNLGTEDQAFSTVKVICRICFSGENEGSNRALKMLPCRLCSKKYHRSCLKVWAEYRDLFHWSSWSCPSCRICEVCRRTGDPTKFKFCKRCDAAYHCYCQQPPHKNVSHGPYLCPKHTRCHSCGSTVPGSGLSTRWFLSYTCCDACGRLFVKGKYCPVCLKVYRDSEMTPMVCCDTCQQWVHCMCDGISDEKYRQFEADRHLKYKCPVCRGDCYKVKDIDDAVQELWRRRDRADRALIGSLRAAAGLPMQEEIFSICPYSDDEESGPLIVKNEKEKSLKFSVKGFIDNLSKKCKEDRSPLSKKSSKNIIKKVSEVQSVNKVKETYQSIEKLDVVRSLDRGFGDQNFNDAPFRSHRQEPLSSSMGDDGGKSIGDQPQSINNHGFKEVIDKKSAKVLKGSKVSAGKNSSKCETTKGTKLVIHIGTKSKNASSSPKSENSSCHRDLEFTSFDDKEDVTKKTSKILENQEKIADVARSKHPTSFRSHLTRETSTRADSTMQNRGETTLRSGEGLPINQSMGTASTVKREINEAADSSSGFKPSKDTRPLLKLKFKNPYIEQQSSWASGVVEEKNPIKGPRSKRKRPFIEKVSTPVDENYEQLNSDESMNEDIDALWILKKLGKDAIGKRIEVHKVSGNSWYKGVVSDIIEGTSSLSVHFDDGRPEIVELTKQRVRFISQKRKGTKA</sequence>
<dbReference type="FunFam" id="3.30.40.10:FF:000638">
    <property type="entry name" value="PHD finger family protein"/>
    <property type="match status" value="1"/>
</dbReference>
<dbReference type="OrthoDB" id="1903104at2759"/>
<feature type="domain" description="PHD-type" evidence="11">
    <location>
        <begin position="305"/>
        <end position="364"/>
    </location>
</feature>
<feature type="region of interest" description="Disordered" evidence="10">
    <location>
        <begin position="624"/>
        <end position="669"/>
    </location>
</feature>
<evidence type="ECO:0000256" key="7">
    <source>
        <dbReference type="ARBA" id="ARBA00023163"/>
    </source>
</evidence>
<dbReference type="InterPro" id="IPR001965">
    <property type="entry name" value="Znf_PHD"/>
</dbReference>
<dbReference type="PROSITE" id="PS50089">
    <property type="entry name" value="ZF_RING_2"/>
    <property type="match status" value="1"/>
</dbReference>
<evidence type="ECO:0000256" key="9">
    <source>
        <dbReference type="PROSITE-ProRule" id="PRU00175"/>
    </source>
</evidence>
<keyword evidence="7" id="KW-0804">Transcription</keyword>
<dbReference type="InterPro" id="IPR013083">
    <property type="entry name" value="Znf_RING/FYVE/PHD"/>
</dbReference>
<comment type="subcellular location">
    <subcellularLocation>
        <location evidence="1">Nucleus</location>
    </subcellularLocation>
</comment>
<dbReference type="GO" id="GO:0008270">
    <property type="term" value="F:zinc ion binding"/>
    <property type="evidence" value="ECO:0007669"/>
    <property type="project" value="UniProtKB-KW"/>
</dbReference>
<dbReference type="PANTHER" id="PTHR45888">
    <property type="entry name" value="HL01030P-RELATED"/>
    <property type="match status" value="1"/>
</dbReference>
<keyword evidence="13" id="KW-1185">Reference proteome</keyword>
<dbReference type="InterPro" id="IPR011011">
    <property type="entry name" value="Znf_FYVE_PHD"/>
</dbReference>
<name>A0A6P5FR34_ANACO</name>
<evidence type="ECO:0000256" key="5">
    <source>
        <dbReference type="ARBA" id="ARBA00022833"/>
    </source>
</evidence>
<protein>
    <submittedName>
        <fullName evidence="14">Uncharacterized protein LOC109715388</fullName>
    </submittedName>
</protein>
<evidence type="ECO:0000256" key="10">
    <source>
        <dbReference type="SAM" id="MobiDB-lite"/>
    </source>
</evidence>